<sequence length="117" mass="12402">MATSGKSGTSRDYLRWSVTSDYTALLFSNTTAGPSPAPLKQLVGYTRVKGIAAGQSATAQLSVTLGSIARVGENGDSVLYPGTFQLWVDTDVDGNGLARTTFELMGNQEVISEWPQP</sequence>
<dbReference type="InterPro" id="IPR013783">
    <property type="entry name" value="Ig-like_fold"/>
</dbReference>
<name>A0AA38NY42_9AGAR</name>
<gene>
    <name evidence="2" type="ORF">F5878DRAFT_713563</name>
</gene>
<dbReference type="Pfam" id="PF14310">
    <property type="entry name" value="Fn3-like"/>
    <property type="match status" value="1"/>
</dbReference>
<dbReference type="InterPro" id="IPR026891">
    <property type="entry name" value="Fn3-like"/>
</dbReference>
<proteinExistence type="predicted"/>
<dbReference type="Proteomes" id="UP001163846">
    <property type="component" value="Unassembled WGS sequence"/>
</dbReference>
<dbReference type="EMBL" id="MU806853">
    <property type="protein sequence ID" value="KAJ3832789.1"/>
    <property type="molecule type" value="Genomic_DNA"/>
</dbReference>
<evidence type="ECO:0000313" key="2">
    <source>
        <dbReference type="EMBL" id="KAJ3832789.1"/>
    </source>
</evidence>
<keyword evidence="3" id="KW-1185">Reference proteome</keyword>
<reference evidence="2" key="1">
    <citation type="submission" date="2022-08" db="EMBL/GenBank/DDBJ databases">
        <authorList>
            <consortium name="DOE Joint Genome Institute"/>
            <person name="Min B."/>
            <person name="Riley R."/>
            <person name="Sierra-Patev S."/>
            <person name="Naranjo-Ortiz M."/>
            <person name="Looney B."/>
            <person name="Konkel Z."/>
            <person name="Slot J.C."/>
            <person name="Sakamoto Y."/>
            <person name="Steenwyk J.L."/>
            <person name="Rokas A."/>
            <person name="Carro J."/>
            <person name="Camarero S."/>
            <person name="Ferreira P."/>
            <person name="Molpeceres G."/>
            <person name="Ruiz-Duenas F.J."/>
            <person name="Serrano A."/>
            <person name="Henrissat B."/>
            <person name="Drula E."/>
            <person name="Hughes K.W."/>
            <person name="Mata J.L."/>
            <person name="Ishikawa N.K."/>
            <person name="Vargas-Isla R."/>
            <person name="Ushijima S."/>
            <person name="Smith C.A."/>
            <person name="Ahrendt S."/>
            <person name="Andreopoulos W."/>
            <person name="He G."/>
            <person name="Labutti K."/>
            <person name="Lipzen A."/>
            <person name="Ng V."/>
            <person name="Sandor L."/>
            <person name="Barry K."/>
            <person name="Martinez A.T."/>
            <person name="Xiao Y."/>
            <person name="Gibbons J.G."/>
            <person name="Terashima K."/>
            <person name="Hibbett D.S."/>
            <person name="Grigoriev I.V."/>
        </authorList>
    </citation>
    <scope>NUCLEOTIDE SEQUENCE</scope>
    <source>
        <strain evidence="2">TFB9207</strain>
    </source>
</reference>
<dbReference type="Gene3D" id="2.60.40.10">
    <property type="entry name" value="Immunoglobulins"/>
    <property type="match status" value="1"/>
</dbReference>
<dbReference type="AlphaFoldDB" id="A0AA38NY42"/>
<comment type="caution">
    <text evidence="2">The sequence shown here is derived from an EMBL/GenBank/DDBJ whole genome shotgun (WGS) entry which is preliminary data.</text>
</comment>
<evidence type="ECO:0000259" key="1">
    <source>
        <dbReference type="SMART" id="SM01217"/>
    </source>
</evidence>
<dbReference type="SMART" id="SM01217">
    <property type="entry name" value="Fn3_like"/>
    <property type="match status" value="1"/>
</dbReference>
<evidence type="ECO:0000313" key="3">
    <source>
        <dbReference type="Proteomes" id="UP001163846"/>
    </source>
</evidence>
<protein>
    <recommendedName>
        <fullName evidence="1">Fibronectin type III-like domain-containing protein</fullName>
    </recommendedName>
</protein>
<organism evidence="2 3">
    <name type="scientific">Lentinula raphanica</name>
    <dbReference type="NCBI Taxonomy" id="153919"/>
    <lineage>
        <taxon>Eukaryota</taxon>
        <taxon>Fungi</taxon>
        <taxon>Dikarya</taxon>
        <taxon>Basidiomycota</taxon>
        <taxon>Agaricomycotina</taxon>
        <taxon>Agaricomycetes</taxon>
        <taxon>Agaricomycetidae</taxon>
        <taxon>Agaricales</taxon>
        <taxon>Marasmiineae</taxon>
        <taxon>Omphalotaceae</taxon>
        <taxon>Lentinula</taxon>
    </lineage>
</organism>
<feature type="domain" description="Fibronectin type III-like" evidence="1">
    <location>
        <begin position="22"/>
        <end position="92"/>
    </location>
</feature>
<accession>A0AA38NY42</accession>